<feature type="transmembrane region" description="Helical" evidence="6">
    <location>
        <begin position="65"/>
        <end position="84"/>
    </location>
</feature>
<keyword evidence="2" id="KW-0813">Transport</keyword>
<dbReference type="Gene3D" id="1.20.1250.20">
    <property type="entry name" value="MFS general substrate transporter like domains"/>
    <property type="match status" value="2"/>
</dbReference>
<gene>
    <name evidence="7" type="ORF">PRZ48_014260</name>
</gene>
<evidence type="ECO:0000256" key="4">
    <source>
        <dbReference type="ARBA" id="ARBA00022989"/>
    </source>
</evidence>
<dbReference type="InterPro" id="IPR036259">
    <property type="entry name" value="MFS_trans_sf"/>
</dbReference>
<keyword evidence="5 6" id="KW-0472">Membrane</keyword>
<evidence type="ECO:0000256" key="3">
    <source>
        <dbReference type="ARBA" id="ARBA00022692"/>
    </source>
</evidence>
<comment type="subcellular location">
    <subcellularLocation>
        <location evidence="1">Membrane</location>
        <topology evidence="1">Multi-pass membrane protein</topology>
    </subcellularLocation>
</comment>
<dbReference type="EMBL" id="JAXOVC010000013">
    <property type="protein sequence ID" value="KAK4494904.1"/>
    <property type="molecule type" value="Genomic_DNA"/>
</dbReference>
<comment type="caution">
    <text evidence="7">The sequence shown here is derived from an EMBL/GenBank/DDBJ whole genome shotgun (WGS) entry which is preliminary data.</text>
</comment>
<feature type="transmembrane region" description="Helical" evidence="6">
    <location>
        <begin position="176"/>
        <end position="192"/>
    </location>
</feature>
<evidence type="ECO:0000313" key="8">
    <source>
        <dbReference type="Proteomes" id="UP001305779"/>
    </source>
</evidence>
<sequence length="354" mass="38754">MDLDAKVAQLTNTTSHAEAAKLSGIEQDLDLTDSEFQLCVSILFVGYILMQVPSNLFLNKIGRPAIYLPGAMTVTIALLVMFILPDFPANTRWISDQERELATWRLTEDIEGEDWTSAAEETLFTGLKQCVRDYKTWFLVVLVFGAVSSGTINSYFPTVVQTLGYGRTETLLLTAPPYLLSCIVALCVSLNADRTGERYFNFSLTLWISVAVFIISASTTSLAARYFAMMIMLPGVYTAFTIGLTWTANTLPRPPAKRAAALALCNAVGNCSSIYGSFLYPSSTAPRYGLAMGVNAGTAFLSIVTATIFRFVLIRLNGKLDDEEGTRAAAVVEERSENADMVGLAEASNFRFLY</sequence>
<reference evidence="7 8" key="1">
    <citation type="journal article" date="2023" name="G3 (Bethesda)">
        <title>A chromosome-level genome assembly of Zasmidium syzygii isolated from banana leaves.</title>
        <authorList>
            <person name="van Westerhoven A.C."/>
            <person name="Mehrabi R."/>
            <person name="Talebi R."/>
            <person name="Steentjes M.B.F."/>
            <person name="Corcolon B."/>
            <person name="Chong P.A."/>
            <person name="Kema G.H.J."/>
            <person name="Seidl M.F."/>
        </authorList>
    </citation>
    <scope>NUCLEOTIDE SEQUENCE [LARGE SCALE GENOMIC DNA]</scope>
    <source>
        <strain evidence="7 8">P124</strain>
    </source>
</reference>
<keyword evidence="3 6" id="KW-0812">Transmembrane</keyword>
<keyword evidence="4 6" id="KW-1133">Transmembrane helix</keyword>
<name>A0ABR0E0G3_ZASCE</name>
<keyword evidence="8" id="KW-1185">Reference proteome</keyword>
<feature type="transmembrane region" description="Helical" evidence="6">
    <location>
        <begin position="259"/>
        <end position="278"/>
    </location>
</feature>
<feature type="transmembrane region" description="Helical" evidence="6">
    <location>
        <begin position="199"/>
        <end position="220"/>
    </location>
</feature>
<dbReference type="Pfam" id="PF07690">
    <property type="entry name" value="MFS_1"/>
    <property type="match status" value="1"/>
</dbReference>
<evidence type="ECO:0000313" key="7">
    <source>
        <dbReference type="EMBL" id="KAK4494904.1"/>
    </source>
</evidence>
<evidence type="ECO:0000256" key="5">
    <source>
        <dbReference type="ARBA" id="ARBA00023136"/>
    </source>
</evidence>
<organism evidence="7 8">
    <name type="scientific">Zasmidium cellare</name>
    <name type="common">Wine cellar mold</name>
    <name type="synonym">Racodium cellare</name>
    <dbReference type="NCBI Taxonomy" id="395010"/>
    <lineage>
        <taxon>Eukaryota</taxon>
        <taxon>Fungi</taxon>
        <taxon>Dikarya</taxon>
        <taxon>Ascomycota</taxon>
        <taxon>Pezizomycotina</taxon>
        <taxon>Dothideomycetes</taxon>
        <taxon>Dothideomycetidae</taxon>
        <taxon>Mycosphaerellales</taxon>
        <taxon>Mycosphaerellaceae</taxon>
        <taxon>Zasmidium</taxon>
    </lineage>
</organism>
<protein>
    <submittedName>
        <fullName evidence="7">Uncharacterized protein</fullName>
    </submittedName>
</protein>
<accession>A0ABR0E0G3</accession>
<dbReference type="Proteomes" id="UP001305779">
    <property type="component" value="Unassembled WGS sequence"/>
</dbReference>
<feature type="transmembrane region" description="Helical" evidence="6">
    <location>
        <begin position="137"/>
        <end position="156"/>
    </location>
</feature>
<evidence type="ECO:0000256" key="2">
    <source>
        <dbReference type="ARBA" id="ARBA00022448"/>
    </source>
</evidence>
<feature type="transmembrane region" description="Helical" evidence="6">
    <location>
        <begin position="226"/>
        <end position="247"/>
    </location>
</feature>
<dbReference type="InterPro" id="IPR011701">
    <property type="entry name" value="MFS"/>
</dbReference>
<dbReference type="PANTHER" id="PTHR43791">
    <property type="entry name" value="PERMEASE-RELATED"/>
    <property type="match status" value="1"/>
</dbReference>
<feature type="transmembrane region" description="Helical" evidence="6">
    <location>
        <begin position="290"/>
        <end position="313"/>
    </location>
</feature>
<dbReference type="SUPFAM" id="SSF103473">
    <property type="entry name" value="MFS general substrate transporter"/>
    <property type="match status" value="2"/>
</dbReference>
<dbReference type="PANTHER" id="PTHR43791:SF92">
    <property type="entry name" value="AGL026WP"/>
    <property type="match status" value="1"/>
</dbReference>
<evidence type="ECO:0000256" key="1">
    <source>
        <dbReference type="ARBA" id="ARBA00004141"/>
    </source>
</evidence>
<proteinExistence type="predicted"/>
<evidence type="ECO:0000256" key="6">
    <source>
        <dbReference type="SAM" id="Phobius"/>
    </source>
</evidence>